<evidence type="ECO:0000256" key="3">
    <source>
        <dbReference type="ARBA" id="ARBA00001941"/>
    </source>
</evidence>
<evidence type="ECO:0000256" key="6">
    <source>
        <dbReference type="ARBA" id="ARBA00022723"/>
    </source>
</evidence>
<keyword evidence="7" id="KW-0378">Hydrolase</keyword>
<evidence type="ECO:0000256" key="1">
    <source>
        <dbReference type="ARBA" id="ARBA00001638"/>
    </source>
</evidence>
<dbReference type="PANTHER" id="PTHR11845">
    <property type="entry name" value="5'-DEOXYNUCLEOTIDASE HDDC2"/>
    <property type="match status" value="1"/>
</dbReference>
<dbReference type="EC" id="3.1.3.89" evidence="5"/>
<feature type="domain" description="HD/PDEase" evidence="8">
    <location>
        <begin position="227"/>
        <end position="309"/>
    </location>
</feature>
<dbReference type="SMART" id="SM00471">
    <property type="entry name" value="HDc"/>
    <property type="match status" value="2"/>
</dbReference>
<dbReference type="InterPro" id="IPR039356">
    <property type="entry name" value="YfbR/HDDC2"/>
</dbReference>
<comment type="subunit">
    <text evidence="4">Homodimer.</text>
</comment>
<protein>
    <recommendedName>
        <fullName evidence="5">5'-deoxynucleotidase</fullName>
        <ecNumber evidence="5">3.1.3.89</ecNumber>
    </recommendedName>
</protein>
<dbReference type="Pfam" id="PF13023">
    <property type="entry name" value="HD_3"/>
    <property type="match status" value="2"/>
</dbReference>
<evidence type="ECO:0000313" key="10">
    <source>
        <dbReference type="Proteomes" id="UP001623232"/>
    </source>
</evidence>
<dbReference type="InterPro" id="IPR003607">
    <property type="entry name" value="HD/PDEase_dom"/>
</dbReference>
<evidence type="ECO:0000259" key="8">
    <source>
        <dbReference type="SMART" id="SM00471"/>
    </source>
</evidence>
<keyword evidence="6" id="KW-0479">Metal-binding</keyword>
<evidence type="ECO:0000313" key="9">
    <source>
        <dbReference type="EMBL" id="WZK87481.1"/>
    </source>
</evidence>
<feature type="domain" description="HD/PDEase" evidence="8">
    <location>
        <begin position="32"/>
        <end position="150"/>
    </location>
</feature>
<sequence length="387" mass="43206">MTARLDAQVAFLLECDRLKSVDRANLLLDGSRRENSAEHSWHLALYALILAPFSGDAVDALRAMRMLLLHDLVEIDVGDHPIHLDTDWSAVQQAEQQAADRLFGLLPSEQGANLRALWQEFEDDRTDTARFAKTLDRCQPIFQTLCADSPPSDHVAIVRDNLTSGRAANLCQEFPAAHAHACRLLGTHPSGAAAPRDEPFGRRLDFLNEADQLKQIYRASRLADGSRRENSGEHSWHIMIYAWVLQEYAAPNVNHDRVLQMLLIHDIVEIDAGDNPIHGQVDHDAVAALEQAAADRLLGLLPDDQEQQLRALWDEFEAAQTADAQFAKAVDRFQVPVLNLNNGGGTWRDYKVTLTQMEHRVGVPVIRGAPALWEWLYPQLGPALADL</sequence>
<evidence type="ECO:0000256" key="2">
    <source>
        <dbReference type="ARBA" id="ARBA00001936"/>
    </source>
</evidence>
<dbReference type="RefSeq" id="WP_406644735.1">
    <property type="nucleotide sequence ID" value="NZ_CP123584.1"/>
</dbReference>
<dbReference type="Proteomes" id="UP001623232">
    <property type="component" value="Chromosome"/>
</dbReference>
<gene>
    <name evidence="9" type="ORF">QEZ52_12740</name>
</gene>
<comment type="catalytic activity">
    <reaction evidence="1">
        <text>a 2'-deoxyribonucleoside 5'-phosphate + H2O = a 2'-deoxyribonucleoside + phosphate</text>
        <dbReference type="Rhea" id="RHEA:36167"/>
        <dbReference type="ChEBI" id="CHEBI:15377"/>
        <dbReference type="ChEBI" id="CHEBI:18274"/>
        <dbReference type="ChEBI" id="CHEBI:43474"/>
        <dbReference type="ChEBI" id="CHEBI:65317"/>
        <dbReference type="EC" id="3.1.3.89"/>
    </reaction>
</comment>
<dbReference type="Gene3D" id="1.10.3210.10">
    <property type="entry name" value="Hypothetical protein af1432"/>
    <property type="match status" value="2"/>
</dbReference>
<reference evidence="9 10" key="1">
    <citation type="submission" date="2023-04" db="EMBL/GenBank/DDBJ databases">
        <title>Complete genome sequence of Alisedimentitalea scapharcae.</title>
        <authorList>
            <person name="Rong J.-C."/>
            <person name="Yi M.-L."/>
            <person name="Zhao Q."/>
        </authorList>
    </citation>
    <scope>NUCLEOTIDE SEQUENCE [LARGE SCALE GENOMIC DNA]</scope>
    <source>
        <strain evidence="9 10">KCTC 42119</strain>
    </source>
</reference>
<proteinExistence type="predicted"/>
<comment type="cofactor">
    <cofactor evidence="3">
        <name>Co(2+)</name>
        <dbReference type="ChEBI" id="CHEBI:48828"/>
    </cofactor>
</comment>
<dbReference type="PANTHER" id="PTHR11845:SF13">
    <property type="entry name" value="5'-DEOXYNUCLEOTIDASE HDDC2"/>
    <property type="match status" value="1"/>
</dbReference>
<comment type="cofactor">
    <cofactor evidence="2">
        <name>Mn(2+)</name>
        <dbReference type="ChEBI" id="CHEBI:29035"/>
    </cofactor>
</comment>
<dbReference type="InterPro" id="IPR006674">
    <property type="entry name" value="HD_domain"/>
</dbReference>
<dbReference type="SUPFAM" id="SSF109604">
    <property type="entry name" value="HD-domain/PDEase-like"/>
    <property type="match status" value="2"/>
</dbReference>
<accession>A0ABZ2XN34</accession>
<evidence type="ECO:0000256" key="4">
    <source>
        <dbReference type="ARBA" id="ARBA00011738"/>
    </source>
</evidence>
<evidence type="ECO:0000256" key="5">
    <source>
        <dbReference type="ARBA" id="ARBA00012964"/>
    </source>
</evidence>
<dbReference type="EMBL" id="CP123584">
    <property type="protein sequence ID" value="WZK87481.1"/>
    <property type="molecule type" value="Genomic_DNA"/>
</dbReference>
<name>A0ABZ2XN34_9RHOB</name>
<keyword evidence="10" id="KW-1185">Reference proteome</keyword>
<evidence type="ECO:0000256" key="7">
    <source>
        <dbReference type="ARBA" id="ARBA00022801"/>
    </source>
</evidence>
<organism evidence="9 10">
    <name type="scientific">Aliisedimentitalea scapharcae</name>
    <dbReference type="NCBI Taxonomy" id="1524259"/>
    <lineage>
        <taxon>Bacteria</taxon>
        <taxon>Pseudomonadati</taxon>
        <taxon>Pseudomonadota</taxon>
        <taxon>Alphaproteobacteria</taxon>
        <taxon>Rhodobacterales</taxon>
        <taxon>Roseobacteraceae</taxon>
        <taxon>Aliisedimentitalea</taxon>
    </lineage>
</organism>